<dbReference type="GeneID" id="28490665"/>
<dbReference type="AlphaFoldDB" id="A0A127B7Y2"/>
<protein>
    <submittedName>
        <fullName evidence="1">Uncharacterized protein</fullName>
    </submittedName>
</protein>
<accession>A0A127B7Y2</accession>
<evidence type="ECO:0000313" key="2">
    <source>
        <dbReference type="Proteomes" id="UP000070587"/>
    </source>
</evidence>
<dbReference type="KEGG" id="pyc:TQ32_02485"/>
<reference evidence="2" key="1">
    <citation type="submission" date="2015-02" db="EMBL/GenBank/DDBJ databases">
        <title>Pyrococcus kukulkanii sp. nov., a novel hyperthermophilic archaeon isolated from a deep-sea hydrothermal vent at the Guaymas Basin.</title>
        <authorList>
            <person name="Oger P.M."/>
            <person name="Callac N."/>
            <person name="Jebbar M."/>
            <person name="Godfroy A."/>
        </authorList>
    </citation>
    <scope>NUCLEOTIDE SEQUENCE [LARGE SCALE GENOMIC DNA]</scope>
    <source>
        <strain evidence="2">NCB100</strain>
    </source>
</reference>
<gene>
    <name evidence="1" type="ORF">TQ32_02485</name>
</gene>
<organism evidence="1 2">
    <name type="scientific">Pyrococcus kukulkanii</name>
    <dbReference type="NCBI Taxonomy" id="1609559"/>
    <lineage>
        <taxon>Archaea</taxon>
        <taxon>Methanobacteriati</taxon>
        <taxon>Methanobacteriota</taxon>
        <taxon>Thermococci</taxon>
        <taxon>Thermococcales</taxon>
        <taxon>Thermococcaceae</taxon>
        <taxon>Pyrococcus</taxon>
    </lineage>
</organism>
<name>A0A127B7Y2_9EURY</name>
<proteinExistence type="predicted"/>
<evidence type="ECO:0000313" key="1">
    <source>
        <dbReference type="EMBL" id="AMM53480.1"/>
    </source>
</evidence>
<dbReference type="STRING" id="1609559.TQ32_02485"/>
<dbReference type="EMBL" id="CP010835">
    <property type="protein sequence ID" value="AMM53480.1"/>
    <property type="molecule type" value="Genomic_DNA"/>
</dbReference>
<dbReference type="PATRIC" id="fig|1609559.3.peg.507"/>
<dbReference type="Proteomes" id="UP000070587">
    <property type="component" value="Chromosome"/>
</dbReference>
<sequence>MNAKSLLQLLIFLVILGLWYKIAWPIMDKTSIAIGSVGGILLHWALTNKGNRNIINIRPFSAGWRVLIYDMLLLSFLFALLKQSNFALLEAFKNNVQNLILLMSLIGAIGIDYGVEG</sequence>
<dbReference type="RefSeq" id="WP_068320682.1">
    <property type="nucleotide sequence ID" value="NZ_CP010835.1"/>
</dbReference>
<reference evidence="1 2" key="2">
    <citation type="journal article" date="2016" name="Int. J. Syst. Evol. Microbiol.">
        <title>Pyrococcus kukulkanii sp. nov., a hyperthermophilic, piezophilic archaeon isolated from a deep-sea hydrothermal vent.</title>
        <authorList>
            <person name="Callac N."/>
            <person name="Oger P."/>
            <person name="Lesongeur F."/>
            <person name="Rattray J.E."/>
            <person name="Vannier P."/>
            <person name="Michoud G."/>
            <person name="Beauverger M."/>
            <person name="Gayet N."/>
            <person name="Rouxel O."/>
            <person name="Jebbar M."/>
            <person name="Godfroy A."/>
        </authorList>
    </citation>
    <scope>NUCLEOTIDE SEQUENCE [LARGE SCALE GENOMIC DNA]</scope>
    <source>
        <strain evidence="1 2">NCB100</strain>
    </source>
</reference>
<dbReference type="OrthoDB" id="99646at2157"/>